<accession>A0A0G1HH58</accession>
<dbReference type="Gene3D" id="1.10.3730.20">
    <property type="match status" value="1"/>
</dbReference>
<feature type="transmembrane region" description="Helical" evidence="1">
    <location>
        <begin position="65"/>
        <end position="83"/>
    </location>
</feature>
<name>A0A0G1HH58_9BACT</name>
<proteinExistence type="predicted"/>
<dbReference type="GO" id="GO:0016020">
    <property type="term" value="C:membrane"/>
    <property type="evidence" value="ECO:0007669"/>
    <property type="project" value="InterPro"/>
</dbReference>
<feature type="transmembrane region" description="Helical" evidence="1">
    <location>
        <begin position="121"/>
        <end position="139"/>
    </location>
</feature>
<protein>
    <submittedName>
        <fullName evidence="3">Membrane protein</fullName>
    </submittedName>
</protein>
<dbReference type="AlphaFoldDB" id="A0A0G1HH58"/>
<evidence type="ECO:0000313" key="3">
    <source>
        <dbReference type="EMBL" id="KKT46225.1"/>
    </source>
</evidence>
<keyword evidence="1" id="KW-0472">Membrane</keyword>
<gene>
    <name evidence="3" type="ORF">UW37_C0028G0004</name>
</gene>
<reference evidence="3 4" key="1">
    <citation type="journal article" date="2015" name="Nature">
        <title>rRNA introns, odd ribosomes, and small enigmatic genomes across a large radiation of phyla.</title>
        <authorList>
            <person name="Brown C.T."/>
            <person name="Hug L.A."/>
            <person name="Thomas B.C."/>
            <person name="Sharon I."/>
            <person name="Castelle C.J."/>
            <person name="Singh A."/>
            <person name="Wilkins M.J."/>
            <person name="Williams K.H."/>
            <person name="Banfield J.F."/>
        </authorList>
    </citation>
    <scope>NUCLEOTIDE SEQUENCE [LARGE SCALE GENOMIC DNA]</scope>
</reference>
<dbReference type="InterPro" id="IPR000620">
    <property type="entry name" value="EamA_dom"/>
</dbReference>
<keyword evidence="1" id="KW-0812">Transmembrane</keyword>
<organism evidence="3 4">
    <name type="scientific">Candidatus Gottesmanbacteria bacterium GW2011_GWA2_44_17</name>
    <dbReference type="NCBI Taxonomy" id="1618444"/>
    <lineage>
        <taxon>Bacteria</taxon>
        <taxon>Candidatus Gottesmaniibacteriota</taxon>
    </lineage>
</organism>
<dbReference type="SUPFAM" id="SSF103481">
    <property type="entry name" value="Multidrug resistance efflux transporter EmrE"/>
    <property type="match status" value="1"/>
</dbReference>
<feature type="transmembrane region" description="Helical" evidence="1">
    <location>
        <begin position="31"/>
        <end position="53"/>
    </location>
</feature>
<dbReference type="EMBL" id="LCIB01000028">
    <property type="protein sequence ID" value="KKT46225.1"/>
    <property type="molecule type" value="Genomic_DNA"/>
</dbReference>
<keyword evidence="1" id="KW-1133">Transmembrane helix</keyword>
<evidence type="ECO:0000259" key="2">
    <source>
        <dbReference type="Pfam" id="PF00892"/>
    </source>
</evidence>
<dbReference type="Pfam" id="PF00892">
    <property type="entry name" value="EamA"/>
    <property type="match status" value="1"/>
</dbReference>
<dbReference type="PATRIC" id="fig|1618444.3.peg.512"/>
<dbReference type="Proteomes" id="UP000034063">
    <property type="component" value="Unassembled WGS sequence"/>
</dbReference>
<comment type="caution">
    <text evidence="3">The sequence shown here is derived from an EMBL/GenBank/DDBJ whole genome shotgun (WGS) entry which is preliminary data.</text>
</comment>
<feature type="domain" description="EamA" evidence="2">
    <location>
        <begin position="2"/>
        <end position="137"/>
    </location>
</feature>
<dbReference type="InterPro" id="IPR037185">
    <property type="entry name" value="EmrE-like"/>
</dbReference>
<sequence length="140" mass="15012">MTWYLAAFLSAVFAALTTILAKIGIQNVNSNLGTAIRTSVILLFTWGIVFFQGGLSGLGQIKTQAWAFLVLSGIATGLSWLFYFRALQLGDASKVVPIDKLSLVLTIILAGLFLKEKITLQILFGSVLMTAGAIIIAFAK</sequence>
<evidence type="ECO:0000313" key="4">
    <source>
        <dbReference type="Proteomes" id="UP000034063"/>
    </source>
</evidence>
<evidence type="ECO:0000256" key="1">
    <source>
        <dbReference type="SAM" id="Phobius"/>
    </source>
</evidence>